<gene>
    <name evidence="2" type="ORF">CYMTET_48050</name>
</gene>
<dbReference type="EMBL" id="LGRX02033205">
    <property type="protein sequence ID" value="KAK3242257.1"/>
    <property type="molecule type" value="Genomic_DNA"/>
</dbReference>
<evidence type="ECO:0000313" key="2">
    <source>
        <dbReference type="EMBL" id="KAK3242257.1"/>
    </source>
</evidence>
<feature type="region of interest" description="Disordered" evidence="1">
    <location>
        <begin position="43"/>
        <end position="83"/>
    </location>
</feature>
<feature type="region of interest" description="Disordered" evidence="1">
    <location>
        <begin position="1"/>
        <end position="29"/>
    </location>
</feature>
<keyword evidence="3" id="KW-1185">Reference proteome</keyword>
<organism evidence="2 3">
    <name type="scientific">Cymbomonas tetramitiformis</name>
    <dbReference type="NCBI Taxonomy" id="36881"/>
    <lineage>
        <taxon>Eukaryota</taxon>
        <taxon>Viridiplantae</taxon>
        <taxon>Chlorophyta</taxon>
        <taxon>Pyramimonadophyceae</taxon>
        <taxon>Pyramimonadales</taxon>
        <taxon>Pyramimonadaceae</taxon>
        <taxon>Cymbomonas</taxon>
    </lineage>
</organism>
<accession>A0AAE0EW48</accession>
<protein>
    <submittedName>
        <fullName evidence="2">Uncharacterized protein</fullName>
    </submittedName>
</protein>
<evidence type="ECO:0000313" key="3">
    <source>
        <dbReference type="Proteomes" id="UP001190700"/>
    </source>
</evidence>
<sequence length="134" mass="14764">MNYSMPRRPEEMDRRLKHKDPFQAGGVGTQAASLGCEWTDTFEREASSRRASEAGAASVAQRTRTRGYQGDEDSEQGANRGGRVAEVLVGMAGQSRTGLATWMREGMEGDGLAVARLRQAQALGRRGFTRRTWQ</sequence>
<dbReference type="Proteomes" id="UP001190700">
    <property type="component" value="Unassembled WGS sequence"/>
</dbReference>
<feature type="compositionally biased region" description="Basic and acidic residues" evidence="1">
    <location>
        <begin position="43"/>
        <end position="52"/>
    </location>
</feature>
<reference evidence="2 3" key="1">
    <citation type="journal article" date="2015" name="Genome Biol. Evol.">
        <title>Comparative Genomics of a Bacterivorous Green Alga Reveals Evolutionary Causalities and Consequences of Phago-Mixotrophic Mode of Nutrition.</title>
        <authorList>
            <person name="Burns J.A."/>
            <person name="Paasch A."/>
            <person name="Narechania A."/>
            <person name="Kim E."/>
        </authorList>
    </citation>
    <scope>NUCLEOTIDE SEQUENCE [LARGE SCALE GENOMIC DNA]</scope>
    <source>
        <strain evidence="2 3">PLY_AMNH</strain>
    </source>
</reference>
<comment type="caution">
    <text evidence="2">The sequence shown here is derived from an EMBL/GenBank/DDBJ whole genome shotgun (WGS) entry which is preliminary data.</text>
</comment>
<proteinExistence type="predicted"/>
<evidence type="ECO:0000256" key="1">
    <source>
        <dbReference type="SAM" id="MobiDB-lite"/>
    </source>
</evidence>
<dbReference type="AlphaFoldDB" id="A0AAE0EW48"/>
<name>A0AAE0EW48_9CHLO</name>